<proteinExistence type="predicted"/>
<protein>
    <submittedName>
        <fullName evidence="3">F-box protein At1g70960</fullName>
    </submittedName>
</protein>
<keyword evidence="2" id="KW-1185">Reference proteome</keyword>
<dbReference type="Proteomes" id="UP000694864">
    <property type="component" value="Chromosome 16"/>
</dbReference>
<evidence type="ECO:0000313" key="2">
    <source>
        <dbReference type="Proteomes" id="UP000694864"/>
    </source>
</evidence>
<dbReference type="PROSITE" id="PS50181">
    <property type="entry name" value="FBOX"/>
    <property type="match status" value="1"/>
</dbReference>
<dbReference type="SUPFAM" id="SSF81383">
    <property type="entry name" value="F-box domain"/>
    <property type="match status" value="1"/>
</dbReference>
<sequence length="383" mass="44285">MENLNFEALPQDVQMKIMSRLPLKSLVTCICVSKKYASLIRTKAFRDLYLHRSMTRPRVLFVAHDIRIQQNKAEALFHSVYQDEEPLLSSGQQQIRTNEAEVPLDEVSQPIQGLICLRGGTNVVICNPGAKKFRRLPQIQRPNGASIRCFFGYDETTDVFKVLCITQFGEGRRTKEFHVYTVTEGSVEDSSWSRITCKHDHSQVSRGLFKGGFLYYVAQPNSEKYQVMSFNVSSEDFTVIEVPDRGETSTVNDHRWKLVNYNGEIALVDDSVFKSGIVDIWDDDGIGCFVLWVRNEISGNWGRKIVKIPQWLETVEHHKFFFNGTIGTRELVFTPYCWLEGQIFVVYYDTDTTNLRRFEIEGMVDGYYYVRTFLNHVDSTWLI</sequence>
<dbReference type="InterPro" id="IPR001810">
    <property type="entry name" value="F-box_dom"/>
</dbReference>
<dbReference type="GeneID" id="104750942"/>
<dbReference type="NCBIfam" id="TIGR01640">
    <property type="entry name" value="F_box_assoc_1"/>
    <property type="match status" value="1"/>
</dbReference>
<organism evidence="2 3">
    <name type="scientific">Camelina sativa</name>
    <name type="common">False flax</name>
    <name type="synonym">Myagrum sativum</name>
    <dbReference type="NCBI Taxonomy" id="90675"/>
    <lineage>
        <taxon>Eukaryota</taxon>
        <taxon>Viridiplantae</taxon>
        <taxon>Streptophyta</taxon>
        <taxon>Embryophyta</taxon>
        <taxon>Tracheophyta</taxon>
        <taxon>Spermatophyta</taxon>
        <taxon>Magnoliopsida</taxon>
        <taxon>eudicotyledons</taxon>
        <taxon>Gunneridae</taxon>
        <taxon>Pentapetalae</taxon>
        <taxon>rosids</taxon>
        <taxon>malvids</taxon>
        <taxon>Brassicales</taxon>
        <taxon>Brassicaceae</taxon>
        <taxon>Camelineae</taxon>
        <taxon>Camelina</taxon>
    </lineage>
</organism>
<evidence type="ECO:0000313" key="3">
    <source>
        <dbReference type="RefSeq" id="XP_010471103.1"/>
    </source>
</evidence>
<dbReference type="InterPro" id="IPR013187">
    <property type="entry name" value="F-box-assoc_dom_typ3"/>
</dbReference>
<feature type="domain" description="F-box" evidence="1">
    <location>
        <begin position="3"/>
        <end position="48"/>
    </location>
</feature>
<gene>
    <name evidence="3" type="primary">LOC104750942</name>
</gene>
<dbReference type="PANTHER" id="PTHR31111">
    <property type="entry name" value="BNAA05G37150D PROTEIN-RELATED"/>
    <property type="match status" value="1"/>
</dbReference>
<dbReference type="Pfam" id="PF00646">
    <property type="entry name" value="F-box"/>
    <property type="match status" value="1"/>
</dbReference>
<accession>A0ABM0WHC7</accession>
<dbReference type="RefSeq" id="XP_010471103.1">
    <property type="nucleotide sequence ID" value="XM_010472801.2"/>
</dbReference>
<name>A0ABM0WHC7_CAMSA</name>
<reference evidence="3" key="2">
    <citation type="submission" date="2025-08" db="UniProtKB">
        <authorList>
            <consortium name="RefSeq"/>
        </authorList>
    </citation>
    <scope>IDENTIFICATION</scope>
    <source>
        <tissue evidence="3">Leaf</tissue>
    </source>
</reference>
<dbReference type="PANTHER" id="PTHR31111:SF138">
    <property type="entry name" value="F-BOX ASSOCIATED DOMAIN-CONTAINING PROTEIN"/>
    <property type="match status" value="1"/>
</dbReference>
<dbReference type="Gene3D" id="1.20.1280.50">
    <property type="match status" value="1"/>
</dbReference>
<evidence type="ECO:0000259" key="1">
    <source>
        <dbReference type="PROSITE" id="PS50181"/>
    </source>
</evidence>
<dbReference type="InterPro" id="IPR036047">
    <property type="entry name" value="F-box-like_dom_sf"/>
</dbReference>
<dbReference type="InterPro" id="IPR017451">
    <property type="entry name" value="F-box-assoc_interact_dom"/>
</dbReference>
<reference evidence="2" key="1">
    <citation type="journal article" date="2014" name="Nat. Commun.">
        <title>The emerging biofuel crop Camelina sativa retains a highly undifferentiated hexaploid genome structure.</title>
        <authorList>
            <person name="Kagale S."/>
            <person name="Koh C."/>
            <person name="Nixon J."/>
            <person name="Bollina V."/>
            <person name="Clarke W.E."/>
            <person name="Tuteja R."/>
            <person name="Spillane C."/>
            <person name="Robinson S.J."/>
            <person name="Links M.G."/>
            <person name="Clarke C."/>
            <person name="Higgins E.E."/>
            <person name="Huebert T."/>
            <person name="Sharpe A.G."/>
            <person name="Parkin I.A."/>
        </authorList>
    </citation>
    <scope>NUCLEOTIDE SEQUENCE [LARGE SCALE GENOMIC DNA]</scope>
    <source>
        <strain evidence="2">cv. DH55</strain>
    </source>
</reference>
<dbReference type="SMART" id="SM00256">
    <property type="entry name" value="FBOX"/>
    <property type="match status" value="1"/>
</dbReference>
<dbReference type="Pfam" id="PF08268">
    <property type="entry name" value="FBA_3"/>
    <property type="match status" value="1"/>
</dbReference>